<dbReference type="Proteomes" id="UP000238338">
    <property type="component" value="Unassembled WGS sequence"/>
</dbReference>
<sequence length="168" mass="17666">MNDIAGLEQRINLALERIGAGLDALDAGAMAPVAAAGGGDSAAEAHLAEVQEALEAERTTNAQLTERVRAIREKQETMVGALEKKVAYLTEQVDTLTQDLQLMKKVNDELADANHALSTAAAEGIADPELLNAAILTELQALRAARAADVAEMDDILSELKPLIGEVA</sequence>
<comment type="caution">
    <text evidence="2">The sequence shown here is derived from an EMBL/GenBank/DDBJ whole genome shotgun (WGS) entry which is preliminary data.</text>
</comment>
<keyword evidence="1" id="KW-0175">Coiled coil</keyword>
<feature type="coiled-coil region" evidence="1">
    <location>
        <begin position="47"/>
        <end position="74"/>
    </location>
</feature>
<accession>A0A2S8SAA3</accession>
<organism evidence="2 3">
    <name type="scientific">Albidovulum denitrificans</name>
    <dbReference type="NCBI Taxonomy" id="404881"/>
    <lineage>
        <taxon>Bacteria</taxon>
        <taxon>Pseudomonadati</taxon>
        <taxon>Pseudomonadota</taxon>
        <taxon>Alphaproteobacteria</taxon>
        <taxon>Rhodobacterales</taxon>
        <taxon>Paracoccaceae</taxon>
        <taxon>Albidovulum</taxon>
    </lineage>
</organism>
<evidence type="ECO:0000313" key="3">
    <source>
        <dbReference type="Proteomes" id="UP000238338"/>
    </source>
</evidence>
<dbReference type="OrthoDB" id="7871100at2"/>
<protein>
    <submittedName>
        <fullName evidence="2">Uncharacterized protein</fullName>
    </submittedName>
</protein>
<gene>
    <name evidence="2" type="ORF">LX70_01485</name>
</gene>
<name>A0A2S8SAA3_9RHOB</name>
<evidence type="ECO:0000313" key="2">
    <source>
        <dbReference type="EMBL" id="PQV57679.1"/>
    </source>
</evidence>
<dbReference type="RefSeq" id="WP_105513907.1">
    <property type="nucleotide sequence ID" value="NZ_PVEP01000002.1"/>
</dbReference>
<proteinExistence type="predicted"/>
<keyword evidence="3" id="KW-1185">Reference proteome</keyword>
<reference evidence="2 3" key="1">
    <citation type="submission" date="2018-02" db="EMBL/GenBank/DDBJ databases">
        <title>Genomic Encyclopedia of Archaeal and Bacterial Type Strains, Phase II (KMG-II): from individual species to whole genera.</title>
        <authorList>
            <person name="Goeker M."/>
        </authorList>
    </citation>
    <scope>NUCLEOTIDE SEQUENCE [LARGE SCALE GENOMIC DNA]</scope>
    <source>
        <strain evidence="2 3">DSM 18921</strain>
    </source>
</reference>
<dbReference type="AlphaFoldDB" id="A0A2S8SAA3"/>
<evidence type="ECO:0000256" key="1">
    <source>
        <dbReference type="SAM" id="Coils"/>
    </source>
</evidence>
<dbReference type="EMBL" id="PVEP01000002">
    <property type="protein sequence ID" value="PQV57679.1"/>
    <property type="molecule type" value="Genomic_DNA"/>
</dbReference>